<feature type="compositionally biased region" description="Basic and acidic residues" evidence="14">
    <location>
        <begin position="666"/>
        <end position="679"/>
    </location>
</feature>
<evidence type="ECO:0000256" key="6">
    <source>
        <dbReference type="ARBA" id="ARBA00022692"/>
    </source>
</evidence>
<evidence type="ECO:0000256" key="14">
    <source>
        <dbReference type="SAM" id="MobiDB-lite"/>
    </source>
</evidence>
<evidence type="ECO:0000256" key="2">
    <source>
        <dbReference type="ARBA" id="ARBA00022448"/>
    </source>
</evidence>
<dbReference type="InterPro" id="IPR027359">
    <property type="entry name" value="Volt_channel_dom_sf"/>
</dbReference>
<evidence type="ECO:0000313" key="18">
    <source>
        <dbReference type="Proteomes" id="UP001642464"/>
    </source>
</evidence>
<dbReference type="SUPFAM" id="SSF81324">
    <property type="entry name" value="Voltage-gated potassium channels"/>
    <property type="match status" value="1"/>
</dbReference>
<proteinExistence type="predicted"/>
<feature type="compositionally biased region" description="Basic and acidic residues" evidence="14">
    <location>
        <begin position="618"/>
        <end position="635"/>
    </location>
</feature>
<comment type="subcellular location">
    <subcellularLocation>
        <location evidence="1">Membrane</location>
        <topology evidence="1">Multi-pass membrane protein</topology>
    </subcellularLocation>
</comment>
<evidence type="ECO:0000256" key="7">
    <source>
        <dbReference type="ARBA" id="ARBA00022837"/>
    </source>
</evidence>
<evidence type="ECO:0000256" key="13">
    <source>
        <dbReference type="ARBA" id="ARBA00023303"/>
    </source>
</evidence>
<accession>A0ABP0I8F4</accession>
<keyword evidence="8" id="KW-0851">Voltage-gated channel</keyword>
<evidence type="ECO:0000256" key="4">
    <source>
        <dbReference type="ARBA" id="ARBA00022568"/>
    </source>
</evidence>
<dbReference type="CDD" id="cd00051">
    <property type="entry name" value="EFh"/>
    <property type="match status" value="1"/>
</dbReference>
<gene>
    <name evidence="17" type="ORF">SCF082_LOCUS5576</name>
</gene>
<feature type="transmembrane region" description="Helical" evidence="15">
    <location>
        <begin position="128"/>
        <end position="156"/>
    </location>
</feature>
<evidence type="ECO:0000256" key="1">
    <source>
        <dbReference type="ARBA" id="ARBA00004141"/>
    </source>
</evidence>
<evidence type="ECO:0000256" key="3">
    <source>
        <dbReference type="ARBA" id="ARBA00022553"/>
    </source>
</evidence>
<dbReference type="InterPro" id="IPR011992">
    <property type="entry name" value="EF-hand-dom_pair"/>
</dbReference>
<evidence type="ECO:0000256" key="8">
    <source>
        <dbReference type="ARBA" id="ARBA00022882"/>
    </source>
</evidence>
<dbReference type="EMBL" id="CAXAMM010003025">
    <property type="protein sequence ID" value="CAK8998282.1"/>
    <property type="molecule type" value="Genomic_DNA"/>
</dbReference>
<evidence type="ECO:0000256" key="10">
    <source>
        <dbReference type="ARBA" id="ARBA00023065"/>
    </source>
</evidence>
<reference evidence="17 18" key="1">
    <citation type="submission" date="2024-02" db="EMBL/GenBank/DDBJ databases">
        <authorList>
            <person name="Chen Y."/>
            <person name="Shah S."/>
            <person name="Dougan E. K."/>
            <person name="Thang M."/>
            <person name="Chan C."/>
        </authorList>
    </citation>
    <scope>NUCLEOTIDE SEQUENCE [LARGE SCALE GENOMIC DNA]</scope>
</reference>
<dbReference type="Gene3D" id="1.10.287.70">
    <property type="match status" value="1"/>
</dbReference>
<keyword evidence="12" id="KW-0325">Glycoprotein</keyword>
<dbReference type="Proteomes" id="UP001642464">
    <property type="component" value="Unassembled WGS sequence"/>
</dbReference>
<sequence>MSHVAAGSSSRSLPSSSVSRHEDSGIAAGEPVRDISSITTGWDRGISGQSDVSRRRASQAAQVAMGNDFIRAQSYEKYAAGLCGSDSLRRLVKSQQVSHLMAVVIMVDGFCICYDIDYRAVDLTTPSLVLTISYLCLAIYSIEFILNLCILGVSVLREHMVKLDLFLILCGYGELASEWVMSEGNITGLGLLRILRLVRVFRLLKLLRNVNALRELSKLVKMMSTCLKALFWSFCFCFMVMTVWSMLLVEVVHPLVKELDIAECSDCAWGTTSVMGANLLLFKTVIAGDSWGDMAVPVIEAHWYTSFVFVGSYLTIVFGVLNLVVAVVAKRTSYDPSMLGQSNGTNSNTTRVDTFADAREHDMVNLAEEMERDLESDQKYLQKIFEEIDKDGTGELSYAQLLQGARKNPEFQSRLRVMDIDEGDLRELFMMIDVDGNGTIEVEEFIRPLSRWVRDSKTAPRFIKYNMIRCIHQQEELQMAMDASYMELATRMEQISAEVQKVLELAASRAPGDDLDTLETVEQPHASRGFVSFKEATSHSGRHHVTLRGEAPLVNLDLATKQLREALNEATEVALQKSLVTMERLWKEAMPRPVPQDVKVCTKDVEAPGAMRTPSGRSHTEPRLPSSDERSERSELVSCEVEQSKSGRPIRTLSSPTKCAQIPMRSELDGRQQNRREPT</sequence>
<dbReference type="InterPro" id="IPR005821">
    <property type="entry name" value="Ion_trans_dom"/>
</dbReference>
<feature type="transmembrane region" description="Helical" evidence="15">
    <location>
        <begin position="303"/>
        <end position="329"/>
    </location>
</feature>
<feature type="region of interest" description="Disordered" evidence="14">
    <location>
        <begin position="607"/>
        <end position="679"/>
    </location>
</feature>
<evidence type="ECO:0000256" key="11">
    <source>
        <dbReference type="ARBA" id="ARBA00023136"/>
    </source>
</evidence>
<feature type="domain" description="EF-hand" evidence="16">
    <location>
        <begin position="420"/>
        <end position="455"/>
    </location>
</feature>
<keyword evidence="9 15" id="KW-1133">Transmembrane helix</keyword>
<dbReference type="PROSITE" id="PS50222">
    <property type="entry name" value="EF_HAND_2"/>
    <property type="match status" value="2"/>
</dbReference>
<evidence type="ECO:0000256" key="15">
    <source>
        <dbReference type="SAM" id="Phobius"/>
    </source>
</evidence>
<keyword evidence="6 15" id="KW-0812">Transmembrane</keyword>
<keyword evidence="2" id="KW-0813">Transport</keyword>
<feature type="region of interest" description="Disordered" evidence="14">
    <location>
        <begin position="1"/>
        <end position="30"/>
    </location>
</feature>
<dbReference type="PANTHER" id="PTHR45628">
    <property type="entry name" value="VOLTAGE-DEPENDENT CALCIUM CHANNEL TYPE A SUBUNIT ALPHA-1"/>
    <property type="match status" value="1"/>
</dbReference>
<comment type="caution">
    <text evidence="17">The sequence shown here is derived from an EMBL/GenBank/DDBJ whole genome shotgun (WGS) entry which is preliminary data.</text>
</comment>
<feature type="domain" description="EF-hand" evidence="16">
    <location>
        <begin position="376"/>
        <end position="411"/>
    </location>
</feature>
<keyword evidence="11 15" id="KW-0472">Membrane</keyword>
<dbReference type="Gene3D" id="1.20.120.350">
    <property type="entry name" value="Voltage-gated potassium channels. Chain C"/>
    <property type="match status" value="1"/>
</dbReference>
<evidence type="ECO:0000256" key="5">
    <source>
        <dbReference type="ARBA" id="ARBA00022673"/>
    </source>
</evidence>
<dbReference type="SMART" id="SM00054">
    <property type="entry name" value="EFh"/>
    <property type="match status" value="2"/>
</dbReference>
<feature type="compositionally biased region" description="Low complexity" evidence="14">
    <location>
        <begin position="8"/>
        <end position="18"/>
    </location>
</feature>
<protein>
    <submittedName>
        <fullName evidence="17">Developmentally-regulated G-protein 1</fullName>
    </submittedName>
</protein>
<keyword evidence="4" id="KW-0109">Calcium transport</keyword>
<evidence type="ECO:0000256" key="12">
    <source>
        <dbReference type="ARBA" id="ARBA00023180"/>
    </source>
</evidence>
<feature type="transmembrane region" description="Helical" evidence="15">
    <location>
        <begin position="225"/>
        <end position="247"/>
    </location>
</feature>
<dbReference type="InterPro" id="IPR018247">
    <property type="entry name" value="EF_Hand_1_Ca_BS"/>
</dbReference>
<keyword evidence="10" id="KW-0406">Ion transport</keyword>
<evidence type="ECO:0000256" key="9">
    <source>
        <dbReference type="ARBA" id="ARBA00022989"/>
    </source>
</evidence>
<keyword evidence="18" id="KW-1185">Reference proteome</keyword>
<dbReference type="Pfam" id="PF13499">
    <property type="entry name" value="EF-hand_7"/>
    <property type="match status" value="1"/>
</dbReference>
<evidence type="ECO:0000259" key="16">
    <source>
        <dbReference type="PROSITE" id="PS50222"/>
    </source>
</evidence>
<evidence type="ECO:0000313" key="17">
    <source>
        <dbReference type="EMBL" id="CAK8998282.1"/>
    </source>
</evidence>
<keyword evidence="13" id="KW-0407">Ion channel</keyword>
<dbReference type="InterPro" id="IPR050599">
    <property type="entry name" value="VDCC_alpha-1_subunit"/>
</dbReference>
<name>A0ABP0I8F4_9DINO</name>
<feature type="transmembrane region" description="Helical" evidence="15">
    <location>
        <begin position="97"/>
        <end position="116"/>
    </location>
</feature>
<dbReference type="Gene3D" id="1.10.238.10">
    <property type="entry name" value="EF-hand"/>
    <property type="match status" value="1"/>
</dbReference>
<dbReference type="PROSITE" id="PS00018">
    <property type="entry name" value="EF_HAND_1"/>
    <property type="match status" value="1"/>
</dbReference>
<dbReference type="SUPFAM" id="SSF47473">
    <property type="entry name" value="EF-hand"/>
    <property type="match status" value="1"/>
</dbReference>
<dbReference type="Pfam" id="PF00520">
    <property type="entry name" value="Ion_trans"/>
    <property type="match status" value="1"/>
</dbReference>
<keyword evidence="5" id="KW-0107">Calcium channel</keyword>
<dbReference type="InterPro" id="IPR002048">
    <property type="entry name" value="EF_hand_dom"/>
</dbReference>
<keyword evidence="7" id="KW-0106">Calcium</keyword>
<dbReference type="PANTHER" id="PTHR45628:SF7">
    <property type="entry name" value="VOLTAGE-DEPENDENT CALCIUM CHANNEL TYPE A SUBUNIT ALPHA-1"/>
    <property type="match status" value="1"/>
</dbReference>
<keyword evidence="3" id="KW-0597">Phosphoprotein</keyword>
<organism evidence="17 18">
    <name type="scientific">Durusdinium trenchii</name>
    <dbReference type="NCBI Taxonomy" id="1381693"/>
    <lineage>
        <taxon>Eukaryota</taxon>
        <taxon>Sar</taxon>
        <taxon>Alveolata</taxon>
        <taxon>Dinophyceae</taxon>
        <taxon>Suessiales</taxon>
        <taxon>Symbiodiniaceae</taxon>
        <taxon>Durusdinium</taxon>
    </lineage>
</organism>